<protein>
    <submittedName>
        <fullName evidence="9">Phosphoglycerol transferase</fullName>
    </submittedName>
</protein>
<dbReference type="InterPro" id="IPR050448">
    <property type="entry name" value="OpgB/LTA_synthase_biosynth"/>
</dbReference>
<name>A0A1T4L071_9FIRM</name>
<comment type="subcellular location">
    <subcellularLocation>
        <location evidence="1">Cell membrane</location>
        <topology evidence="1">Multi-pass membrane protein</topology>
    </subcellularLocation>
</comment>
<keyword evidence="9" id="KW-0808">Transferase</keyword>
<keyword evidence="3" id="KW-1003">Cell membrane</keyword>
<keyword evidence="10" id="KW-1185">Reference proteome</keyword>
<evidence type="ECO:0000256" key="4">
    <source>
        <dbReference type="ARBA" id="ARBA00022692"/>
    </source>
</evidence>
<keyword evidence="6 7" id="KW-0472">Membrane</keyword>
<evidence type="ECO:0000259" key="8">
    <source>
        <dbReference type="Pfam" id="PF00884"/>
    </source>
</evidence>
<evidence type="ECO:0000256" key="3">
    <source>
        <dbReference type="ARBA" id="ARBA00022475"/>
    </source>
</evidence>
<dbReference type="PANTHER" id="PTHR47371:SF3">
    <property type="entry name" value="PHOSPHOGLYCEROL TRANSFERASE I"/>
    <property type="match status" value="1"/>
</dbReference>
<evidence type="ECO:0000256" key="1">
    <source>
        <dbReference type="ARBA" id="ARBA00004651"/>
    </source>
</evidence>
<dbReference type="AlphaFoldDB" id="A0A1T4L071"/>
<dbReference type="InterPro" id="IPR017850">
    <property type="entry name" value="Alkaline_phosphatase_core_sf"/>
</dbReference>
<organism evidence="9 10">
    <name type="scientific">Eubacterium ruminantium</name>
    <dbReference type="NCBI Taxonomy" id="42322"/>
    <lineage>
        <taxon>Bacteria</taxon>
        <taxon>Bacillati</taxon>
        <taxon>Bacillota</taxon>
        <taxon>Clostridia</taxon>
        <taxon>Eubacteriales</taxon>
        <taxon>Eubacteriaceae</taxon>
        <taxon>Eubacterium</taxon>
    </lineage>
</organism>
<dbReference type="CDD" id="cd16015">
    <property type="entry name" value="LTA_synthase"/>
    <property type="match status" value="1"/>
</dbReference>
<evidence type="ECO:0000313" key="10">
    <source>
        <dbReference type="Proteomes" id="UP000189857"/>
    </source>
</evidence>
<dbReference type="Proteomes" id="UP000189857">
    <property type="component" value="Unassembled WGS sequence"/>
</dbReference>
<dbReference type="InterPro" id="IPR000917">
    <property type="entry name" value="Sulfatase_N"/>
</dbReference>
<dbReference type="PANTHER" id="PTHR47371">
    <property type="entry name" value="LIPOTEICHOIC ACID SYNTHASE"/>
    <property type="match status" value="1"/>
</dbReference>
<gene>
    <name evidence="9" type="ORF">SAMN02745110_00591</name>
</gene>
<evidence type="ECO:0000256" key="2">
    <source>
        <dbReference type="ARBA" id="ARBA00004936"/>
    </source>
</evidence>
<comment type="pathway">
    <text evidence="2">Cell wall biogenesis; lipoteichoic acid biosynthesis.</text>
</comment>
<dbReference type="EMBL" id="FUXA01000005">
    <property type="protein sequence ID" value="SJZ47937.1"/>
    <property type="molecule type" value="Genomic_DNA"/>
</dbReference>
<evidence type="ECO:0000256" key="6">
    <source>
        <dbReference type="ARBA" id="ARBA00023136"/>
    </source>
</evidence>
<dbReference type="SUPFAM" id="SSF53649">
    <property type="entry name" value="Alkaline phosphatase-like"/>
    <property type="match status" value="1"/>
</dbReference>
<evidence type="ECO:0000313" key="9">
    <source>
        <dbReference type="EMBL" id="SJZ47937.1"/>
    </source>
</evidence>
<dbReference type="GO" id="GO:0016740">
    <property type="term" value="F:transferase activity"/>
    <property type="evidence" value="ECO:0007669"/>
    <property type="project" value="UniProtKB-KW"/>
</dbReference>
<keyword evidence="4 7" id="KW-0812">Transmembrane</keyword>
<proteinExistence type="predicted"/>
<evidence type="ECO:0000256" key="7">
    <source>
        <dbReference type="SAM" id="Phobius"/>
    </source>
</evidence>
<evidence type="ECO:0000256" key="5">
    <source>
        <dbReference type="ARBA" id="ARBA00022989"/>
    </source>
</evidence>
<accession>A0A1T4L071</accession>
<feature type="domain" description="Sulfatase N-terminal" evidence="8">
    <location>
        <begin position="224"/>
        <end position="408"/>
    </location>
</feature>
<dbReference type="GO" id="GO:0005886">
    <property type="term" value="C:plasma membrane"/>
    <property type="evidence" value="ECO:0007669"/>
    <property type="project" value="UniProtKB-SubCell"/>
</dbReference>
<feature type="transmembrane region" description="Helical" evidence="7">
    <location>
        <begin position="108"/>
        <end position="129"/>
    </location>
</feature>
<feature type="transmembrane region" description="Helical" evidence="7">
    <location>
        <begin position="9"/>
        <end position="35"/>
    </location>
</feature>
<keyword evidence="5 7" id="KW-1133">Transmembrane helix</keyword>
<sequence length="669" mass="75588">MLEKKIRKFFYGFGIFMSLFLLLVSALILFSAVWVTTNWGLLSFESIIFQLKSPIHGTGNGMIRDYIFRAALPAILILAIGICVYIFVVRRISKKDPHSKKAKVSYSVTLSSTFVVAILLLAFGVNILWNKAGLGEYIHNINTESDWIEMSYADPEKTSLTFPEKKRNLIYIFLESVELTYTDEASGGAFKYNCLPNLTALAQSEGADNFRGTETKLNGGHALSCTTWTMGAMFGQTSGLPLKIAIDGNSMDTQEAFFPSITTLGDILEDNGYKNILSIGSDAAFGGREAYFTGHGNYEIHDYKYAQANKLIPEDYFVFWGFEDQKLFEFAKNDLSELAKSDQPFNYTMLTVDTHFEDGYVCEQCKNELDTQYANVMRCSDRQVTEFVKWCQSQDWYDNTTIVLVGDHPTMDKDFCQDVPSSYDRTVFLTILNSAVDEARPNDFRTISTFDMFPTTVAALGIKIKGERLGLGTNLYSTEDTLTEAYGIDKEQQELKRHSDFMDRISEVDTNSKKMLERQDTYLERPIIMLAIDDSVEKIYTEAENKNSIIASGKTYTGTYDPEKYNSTNDKYDQTKTEHVISAVFSNADSYNRSYIDHVIVTVKNESGKTTDYEMSPAEMGHDIGNYFVYSVNAPSDYLTGKVSLSLKIITRSGKEISQPSWIRRADPK</sequence>
<reference evidence="9 10" key="1">
    <citation type="submission" date="2017-02" db="EMBL/GenBank/DDBJ databases">
        <authorList>
            <person name="Peterson S.W."/>
        </authorList>
    </citation>
    <scope>NUCLEOTIDE SEQUENCE [LARGE SCALE GENOMIC DNA]</scope>
    <source>
        <strain evidence="9 10">ATCC 17233</strain>
    </source>
</reference>
<feature type="transmembrane region" description="Helical" evidence="7">
    <location>
        <begin position="66"/>
        <end position="88"/>
    </location>
</feature>
<dbReference type="Pfam" id="PF00884">
    <property type="entry name" value="Sulfatase"/>
    <property type="match status" value="1"/>
</dbReference>
<dbReference type="Gene3D" id="3.40.720.10">
    <property type="entry name" value="Alkaline Phosphatase, subunit A"/>
    <property type="match status" value="1"/>
</dbReference>